<dbReference type="PANTHER" id="PTHR46955:SF3">
    <property type="entry name" value="G_PROTEIN_RECEP_F1_2 DOMAIN-CONTAINING PROTEIN"/>
    <property type="match status" value="1"/>
</dbReference>
<feature type="transmembrane region" description="Helical" evidence="1">
    <location>
        <begin position="57"/>
        <end position="80"/>
    </location>
</feature>
<sequence length="95" mass="10702">MNKNHARTAVLTSIVGLILGLVDTILQFVLTTVKLGWISNPGCSAGGCFTSLDFRTYWGVTNMILGFFGVIFTLIFIYDLKKFKFKNFKSIQERN</sequence>
<protein>
    <submittedName>
        <fullName evidence="3">Uncharacterized protein</fullName>
    </submittedName>
</protein>
<keyword evidence="2" id="KW-1185">Reference proteome</keyword>
<feature type="transmembrane region" description="Helical" evidence="1">
    <location>
        <begin position="9"/>
        <end position="30"/>
    </location>
</feature>
<dbReference type="InterPro" id="IPR052322">
    <property type="entry name" value="Mito_rRNA_Mtase_NSUN4"/>
</dbReference>
<name>A0A914DAT2_9BILA</name>
<dbReference type="AlphaFoldDB" id="A0A914DAT2"/>
<organism evidence="2 3">
    <name type="scientific">Acrobeloides nanus</name>
    <dbReference type="NCBI Taxonomy" id="290746"/>
    <lineage>
        <taxon>Eukaryota</taxon>
        <taxon>Metazoa</taxon>
        <taxon>Ecdysozoa</taxon>
        <taxon>Nematoda</taxon>
        <taxon>Chromadorea</taxon>
        <taxon>Rhabditida</taxon>
        <taxon>Tylenchina</taxon>
        <taxon>Cephalobomorpha</taxon>
        <taxon>Cephaloboidea</taxon>
        <taxon>Cephalobidae</taxon>
        <taxon>Acrobeloides</taxon>
    </lineage>
</organism>
<evidence type="ECO:0000313" key="3">
    <source>
        <dbReference type="WBParaSite" id="ACRNAN_scaffold22447.g24808.t1"/>
    </source>
</evidence>
<keyword evidence="1" id="KW-0472">Membrane</keyword>
<dbReference type="PANTHER" id="PTHR46955">
    <property type="entry name" value="PROTEIN CBG01349-RELATED"/>
    <property type="match status" value="1"/>
</dbReference>
<accession>A0A914DAT2</accession>
<proteinExistence type="predicted"/>
<reference evidence="3" key="1">
    <citation type="submission" date="2022-11" db="UniProtKB">
        <authorList>
            <consortium name="WormBaseParasite"/>
        </authorList>
    </citation>
    <scope>IDENTIFICATION</scope>
</reference>
<evidence type="ECO:0000256" key="1">
    <source>
        <dbReference type="SAM" id="Phobius"/>
    </source>
</evidence>
<keyword evidence="1" id="KW-0812">Transmembrane</keyword>
<keyword evidence="1" id="KW-1133">Transmembrane helix</keyword>
<evidence type="ECO:0000313" key="2">
    <source>
        <dbReference type="Proteomes" id="UP000887540"/>
    </source>
</evidence>
<dbReference type="Proteomes" id="UP000887540">
    <property type="component" value="Unplaced"/>
</dbReference>
<dbReference type="WBParaSite" id="ACRNAN_scaffold22447.g24808.t1">
    <property type="protein sequence ID" value="ACRNAN_scaffold22447.g24808.t1"/>
    <property type="gene ID" value="ACRNAN_scaffold22447.g24808"/>
</dbReference>